<dbReference type="InterPro" id="IPR006521">
    <property type="entry name" value="Tail_protein_I"/>
</dbReference>
<dbReference type="Proteomes" id="UP000482800">
    <property type="component" value="Unassembled WGS sequence"/>
</dbReference>
<reference evidence="1 2" key="1">
    <citation type="submission" date="2020-03" db="EMBL/GenBank/DDBJ databases">
        <title>Whole genome shotgun sequence of Phytohabitans houttuyneae NBRC 108639.</title>
        <authorList>
            <person name="Komaki H."/>
            <person name="Tamura T."/>
        </authorList>
    </citation>
    <scope>NUCLEOTIDE SEQUENCE [LARGE SCALE GENOMIC DNA]</scope>
    <source>
        <strain evidence="1 2">NBRC 108639</strain>
    </source>
</reference>
<evidence type="ECO:0000313" key="2">
    <source>
        <dbReference type="Proteomes" id="UP000482800"/>
    </source>
</evidence>
<organism evidence="1 2">
    <name type="scientific">Phytohabitans houttuyneae</name>
    <dbReference type="NCBI Taxonomy" id="1076126"/>
    <lineage>
        <taxon>Bacteria</taxon>
        <taxon>Bacillati</taxon>
        <taxon>Actinomycetota</taxon>
        <taxon>Actinomycetes</taxon>
        <taxon>Micromonosporales</taxon>
        <taxon>Micromonosporaceae</taxon>
    </lineage>
</organism>
<evidence type="ECO:0008006" key="3">
    <source>
        <dbReference type="Google" id="ProtNLM"/>
    </source>
</evidence>
<accession>A0A6V8KE14</accession>
<protein>
    <recommendedName>
        <fullName evidence="3">Phage tail protein</fullName>
    </recommendedName>
</protein>
<dbReference type="EMBL" id="BLPF01000003">
    <property type="protein sequence ID" value="GFJ83463.1"/>
    <property type="molecule type" value="Genomic_DNA"/>
</dbReference>
<evidence type="ECO:0000313" key="1">
    <source>
        <dbReference type="EMBL" id="GFJ83463.1"/>
    </source>
</evidence>
<dbReference type="AlphaFoldDB" id="A0A6V8KE14"/>
<reference evidence="1 2" key="2">
    <citation type="submission" date="2020-03" db="EMBL/GenBank/DDBJ databases">
        <authorList>
            <person name="Ichikawa N."/>
            <person name="Kimura A."/>
            <person name="Kitahashi Y."/>
            <person name="Uohara A."/>
        </authorList>
    </citation>
    <scope>NUCLEOTIDE SEQUENCE [LARGE SCALE GENOMIC DNA]</scope>
    <source>
        <strain evidence="1 2">NBRC 108639</strain>
    </source>
</reference>
<dbReference type="Pfam" id="PF09684">
    <property type="entry name" value="Tail_P2_I"/>
    <property type="match status" value="1"/>
</dbReference>
<sequence length="173" mass="18657">MHREAIERLLPAAFQDAATPGSPLAALLGVMEALHEPAERALDAADALYLPYRTRDGFVDFLARWVAVDHLRSAPGDAEPMPIGRLRNLVAEGAMLARWRGTPEGMRMALSVATGVTTFVIEEPPDRPFHFVVRVPAAAAGQLPLIMRIVAAEKPAASTSELIVERPSVEEGS</sequence>
<dbReference type="RefSeq" id="WP_173065950.1">
    <property type="nucleotide sequence ID" value="NZ_BAABGO010000044.1"/>
</dbReference>
<gene>
    <name evidence="1" type="ORF">Phou_076430</name>
</gene>
<name>A0A6V8KE14_9ACTN</name>
<proteinExistence type="predicted"/>
<comment type="caution">
    <text evidence="1">The sequence shown here is derived from an EMBL/GenBank/DDBJ whole genome shotgun (WGS) entry which is preliminary data.</text>
</comment>
<keyword evidence="2" id="KW-1185">Reference proteome</keyword>